<gene>
    <name evidence="2" type="ORF">TCON_0889</name>
</gene>
<comment type="caution">
    <text evidence="2">The sequence shown here is derived from an EMBL/GenBank/DDBJ whole genome shotgun (WGS) entry which is preliminary data.</text>
</comment>
<evidence type="ECO:0000256" key="1">
    <source>
        <dbReference type="SAM" id="Phobius"/>
    </source>
</evidence>
<keyword evidence="3" id="KW-1185">Reference proteome</keyword>
<feature type="transmembrane region" description="Helical" evidence="1">
    <location>
        <begin position="131"/>
        <end position="149"/>
    </location>
</feature>
<dbReference type="EMBL" id="SBIQ01000041">
    <property type="protein sequence ID" value="KAF7683912.1"/>
    <property type="molecule type" value="Genomic_DNA"/>
</dbReference>
<keyword evidence="1" id="KW-0472">Membrane</keyword>
<dbReference type="Proteomes" id="UP001516464">
    <property type="component" value="Unassembled WGS sequence"/>
</dbReference>
<sequence>MNFLQTLSLTLAVNVAYDLWKEYKITEVMCNCISIMIKSITIMIIEAYKMTCIMAVHIYKYICLYWIEKSNKIKRQIQCCSNRLMIIIAYIYIFTKKIYKSIFNIINIAKFVLHNYVLCNYDHAISFMGELLIWLLHFLSFQSYITTTINRRLMNINVCLEISITNLDNHIIESSILELTENDIKRIRNIISEEIVNLKIYDINNNSGDDVDEKVSDTYGELNISGNFNDSSRNKTNDIRDIRTVVNVMYTIDNNRVVKNIDFNVNNRTTDDIIIDNDIDNVNSSINNTILNAENNNHAPPILINHDIEDDNITNENTNIEQHTPVNNVNTDFNSSALNNDIIDSVDLGNISNVVITENTIVDSIDTETNNFSAGDSIITISNVNLLFTEDAILVEKKEIEKLFRLNDDIIPCDYIFKEPVYEKPENTVSDDQQLPPEISKRGLARYRKQKTYTKTGWKQLKKY</sequence>
<reference evidence="2 3" key="1">
    <citation type="submission" date="2019-01" db="EMBL/GenBank/DDBJ databases">
        <title>Genomes sequencing and comparative genomics of infectious freshwater microsporidia, Cucumispora dikerogammari and Thelohania contejeani.</title>
        <authorList>
            <person name="Cormier A."/>
            <person name="Giraud I."/>
            <person name="Wattier R."/>
            <person name="Teixeira M."/>
            <person name="Grandjean F."/>
            <person name="Rigaud T."/>
            <person name="Cordaux R."/>
        </authorList>
    </citation>
    <scope>NUCLEOTIDE SEQUENCE [LARGE SCALE GENOMIC DNA]</scope>
    <source>
        <strain evidence="2">T1</strain>
        <tissue evidence="2">Spores</tissue>
    </source>
</reference>
<protein>
    <submittedName>
        <fullName evidence="2">Uncharacterized protein</fullName>
    </submittedName>
</protein>
<name>A0ABQ7I0H6_9MICR</name>
<feature type="transmembrane region" description="Helical" evidence="1">
    <location>
        <begin position="40"/>
        <end position="67"/>
    </location>
</feature>
<organism evidence="2 3">
    <name type="scientific">Astathelohania contejeani</name>
    <dbReference type="NCBI Taxonomy" id="164912"/>
    <lineage>
        <taxon>Eukaryota</taxon>
        <taxon>Fungi</taxon>
        <taxon>Fungi incertae sedis</taxon>
        <taxon>Microsporidia</taxon>
        <taxon>Astathelohaniidae</taxon>
        <taxon>Astathelohania</taxon>
    </lineage>
</organism>
<keyword evidence="1" id="KW-1133">Transmembrane helix</keyword>
<evidence type="ECO:0000313" key="2">
    <source>
        <dbReference type="EMBL" id="KAF7683912.1"/>
    </source>
</evidence>
<accession>A0ABQ7I0H6</accession>
<keyword evidence="1" id="KW-0812">Transmembrane</keyword>
<proteinExistence type="predicted"/>
<evidence type="ECO:0000313" key="3">
    <source>
        <dbReference type="Proteomes" id="UP001516464"/>
    </source>
</evidence>